<reference evidence="7 8" key="1">
    <citation type="submission" date="2015-03" db="EMBL/GenBank/DDBJ databases">
        <authorList>
            <person name="Lepp D."/>
            <person name="Hassan Y.I."/>
            <person name="Li X.-Z."/>
            <person name="Zhou T."/>
        </authorList>
    </citation>
    <scope>NUCLEOTIDE SEQUENCE [LARGE SCALE GENOMIC DNA]</scope>
    <source>
        <strain evidence="7 8">Cr7-05</strain>
    </source>
</reference>
<proteinExistence type="inferred from homology"/>
<keyword evidence="3 6" id="KW-0949">S-adenosyl-L-methionine</keyword>
<keyword evidence="2 6" id="KW-0808">Transferase</keyword>
<comment type="catalytic activity">
    <reaction evidence="6">
        <text>a fatty acyl-[ACP] + S-adenosyl-L-methionine = an N-acyl-L-homoserine lactone + S-methyl-5'-thioadenosine + holo-[ACP] + H(+)</text>
        <dbReference type="Rhea" id="RHEA:10096"/>
        <dbReference type="Rhea" id="RHEA-COMP:9685"/>
        <dbReference type="Rhea" id="RHEA-COMP:14125"/>
        <dbReference type="ChEBI" id="CHEBI:15378"/>
        <dbReference type="ChEBI" id="CHEBI:17509"/>
        <dbReference type="ChEBI" id="CHEBI:55474"/>
        <dbReference type="ChEBI" id="CHEBI:59789"/>
        <dbReference type="ChEBI" id="CHEBI:64479"/>
        <dbReference type="ChEBI" id="CHEBI:138651"/>
        <dbReference type="EC" id="2.3.1.184"/>
    </reaction>
</comment>
<keyword evidence="8" id="KW-1185">Reference proteome</keyword>
<dbReference type="RefSeq" id="WP_046169373.1">
    <property type="nucleotide sequence ID" value="NZ_LAPV01000012.1"/>
</dbReference>
<gene>
    <name evidence="7" type="ORF">WH91_02130</name>
</gene>
<accession>A0ABR5E2S1</accession>
<evidence type="ECO:0000313" key="8">
    <source>
        <dbReference type="Proteomes" id="UP000033519"/>
    </source>
</evidence>
<dbReference type="PANTHER" id="PTHR39322">
    <property type="entry name" value="ACYL-HOMOSERINE-LACTONE SYNTHASE"/>
    <property type="match status" value="1"/>
</dbReference>
<evidence type="ECO:0000256" key="3">
    <source>
        <dbReference type="ARBA" id="ARBA00022691"/>
    </source>
</evidence>
<dbReference type="InterPro" id="IPR001690">
    <property type="entry name" value="Autoind_synthase"/>
</dbReference>
<organism evidence="7 8">
    <name type="scientific">Devosia psychrophila</name>
    <dbReference type="NCBI Taxonomy" id="728005"/>
    <lineage>
        <taxon>Bacteria</taxon>
        <taxon>Pseudomonadati</taxon>
        <taxon>Pseudomonadota</taxon>
        <taxon>Alphaproteobacteria</taxon>
        <taxon>Hyphomicrobiales</taxon>
        <taxon>Devosiaceae</taxon>
        <taxon>Devosia</taxon>
    </lineage>
</organism>
<evidence type="ECO:0000256" key="2">
    <source>
        <dbReference type="ARBA" id="ARBA00022679"/>
    </source>
</evidence>
<comment type="similarity">
    <text evidence="5 6">Belongs to the autoinducer synthase family.</text>
</comment>
<dbReference type="PANTHER" id="PTHR39322:SF1">
    <property type="entry name" value="ISOVALERYL-HOMOSERINE LACTONE SYNTHASE"/>
    <property type="match status" value="1"/>
</dbReference>
<evidence type="ECO:0000256" key="1">
    <source>
        <dbReference type="ARBA" id="ARBA00022654"/>
    </source>
</evidence>
<comment type="caution">
    <text evidence="7">The sequence shown here is derived from an EMBL/GenBank/DDBJ whole genome shotgun (WGS) entry which is preliminary data.</text>
</comment>
<name>A0ABR5E2S1_9HYPH</name>
<evidence type="ECO:0000256" key="6">
    <source>
        <dbReference type="RuleBase" id="RU361135"/>
    </source>
</evidence>
<sequence length="185" mass="21078">MIVSVQTFEHREYSDVILQMFQARKKVFFDTLQWDVSVQGECERDQYDEMDPVYLVWCDQERSRHYGSMRLMPTTGPTLLHDVFRCTFPDAASLAAPGIWEGTRMCLDEAALAADYPQIARGRAFSLLLVALCEFALEHGIHTLVSNYEPHVKRLYSRAGARVHELGRAEGFGRSPVCCGRLEIS</sequence>
<dbReference type="EMBL" id="LAPV01000012">
    <property type="protein sequence ID" value="KKC34578.1"/>
    <property type="molecule type" value="Genomic_DNA"/>
</dbReference>
<dbReference type="InterPro" id="IPR016181">
    <property type="entry name" value="Acyl_CoA_acyltransferase"/>
</dbReference>
<dbReference type="PROSITE" id="PS51187">
    <property type="entry name" value="AUTOINDUCER_SYNTH_2"/>
    <property type="match status" value="1"/>
</dbReference>
<evidence type="ECO:0000313" key="7">
    <source>
        <dbReference type="EMBL" id="KKC34578.1"/>
    </source>
</evidence>
<keyword evidence="4 5" id="KW-0071">Autoinducer synthesis</keyword>
<dbReference type="Pfam" id="PF00765">
    <property type="entry name" value="Autoind_synth"/>
    <property type="match status" value="1"/>
</dbReference>
<dbReference type="Proteomes" id="UP000033519">
    <property type="component" value="Unassembled WGS sequence"/>
</dbReference>
<evidence type="ECO:0000256" key="4">
    <source>
        <dbReference type="ARBA" id="ARBA00022929"/>
    </source>
</evidence>
<keyword evidence="1 5" id="KW-0673">Quorum sensing</keyword>
<dbReference type="SUPFAM" id="SSF55729">
    <property type="entry name" value="Acyl-CoA N-acyltransferases (Nat)"/>
    <property type="match status" value="1"/>
</dbReference>
<dbReference type="PRINTS" id="PR01549">
    <property type="entry name" value="AUTOINDCRSYN"/>
</dbReference>
<feature type="non-terminal residue" evidence="7">
    <location>
        <position position="185"/>
    </location>
</feature>
<protein>
    <recommendedName>
        <fullName evidence="6">Acyl-homoserine-lactone synthase</fullName>
        <ecNumber evidence="6">2.3.1.184</ecNumber>
    </recommendedName>
    <alternativeName>
        <fullName evidence="6">Autoinducer synthesis protein</fullName>
    </alternativeName>
</protein>
<evidence type="ECO:0000256" key="5">
    <source>
        <dbReference type="PROSITE-ProRule" id="PRU00533"/>
    </source>
</evidence>
<dbReference type="EC" id="2.3.1.184" evidence="6"/>
<dbReference type="Gene3D" id="3.40.630.30">
    <property type="match status" value="1"/>
</dbReference>